<accession>A0A818JNY8</accession>
<protein>
    <submittedName>
        <fullName evidence="1">Uncharacterized protein</fullName>
    </submittedName>
</protein>
<reference evidence="1" key="1">
    <citation type="submission" date="2021-02" db="EMBL/GenBank/DDBJ databases">
        <authorList>
            <person name="Nowell W R."/>
        </authorList>
    </citation>
    <scope>NUCLEOTIDE SEQUENCE</scope>
</reference>
<dbReference type="Proteomes" id="UP000663872">
    <property type="component" value="Unassembled WGS sequence"/>
</dbReference>
<organism evidence="1 2">
    <name type="scientific">Rotaria socialis</name>
    <dbReference type="NCBI Taxonomy" id="392032"/>
    <lineage>
        <taxon>Eukaryota</taxon>
        <taxon>Metazoa</taxon>
        <taxon>Spiralia</taxon>
        <taxon>Gnathifera</taxon>
        <taxon>Rotifera</taxon>
        <taxon>Eurotatoria</taxon>
        <taxon>Bdelloidea</taxon>
        <taxon>Philodinida</taxon>
        <taxon>Philodinidae</taxon>
        <taxon>Rotaria</taxon>
    </lineage>
</organism>
<evidence type="ECO:0000313" key="1">
    <source>
        <dbReference type="EMBL" id="CAF3543028.1"/>
    </source>
</evidence>
<gene>
    <name evidence="1" type="ORF">GRG538_LOCUS19856</name>
</gene>
<dbReference type="PANTHER" id="PTHR46601:SF1">
    <property type="entry name" value="ADF-H DOMAIN-CONTAINING PROTEIN"/>
    <property type="match status" value="1"/>
</dbReference>
<sequence>MNQWKCTEHQARAAIELRLIDGILAFPTSFRGNQSIDRDKIEKIFNFYCHDGISRPSPNRKDVVSINGVSVGKRFKEITISEDFQLFSIKNSSLKIGKSKFFQLRLKDVKPESPHNVCLCIYHENISLLLKNNVTLNDLIGSVVCDVNNEDCSSRACSHCSSPASLSSLLIDDGTDEEEDVSWTVWKTIKNNVMLQTISGCKASLLLEIDNRWSVFLYHAFIKRQHRKHIEIIREHSSADNYIVGQIDFAEN</sequence>
<comment type="caution">
    <text evidence="1">The sequence shown here is derived from an EMBL/GenBank/DDBJ whole genome shotgun (WGS) entry which is preliminary data.</text>
</comment>
<name>A0A818JNY8_9BILA</name>
<evidence type="ECO:0000313" key="2">
    <source>
        <dbReference type="Proteomes" id="UP000663872"/>
    </source>
</evidence>
<dbReference type="PANTHER" id="PTHR46601">
    <property type="entry name" value="ULP_PROTEASE DOMAIN-CONTAINING PROTEIN"/>
    <property type="match status" value="1"/>
</dbReference>
<dbReference type="AlphaFoldDB" id="A0A818JNY8"/>
<dbReference type="EMBL" id="CAJNYT010003256">
    <property type="protein sequence ID" value="CAF3543028.1"/>
    <property type="molecule type" value="Genomic_DNA"/>
</dbReference>
<proteinExistence type="predicted"/>